<comment type="pathway">
    <text evidence="1">Purine metabolism; GMP biosynthesis via salvage pathway; GMP from guanine: step 1/1.</text>
</comment>
<dbReference type="CDD" id="cd06223">
    <property type="entry name" value="PRTases_typeI"/>
    <property type="match status" value="1"/>
</dbReference>
<dbReference type="Gene3D" id="3.40.50.2020">
    <property type="match status" value="1"/>
</dbReference>
<dbReference type="AlphaFoldDB" id="A0A2S0NKM6"/>
<evidence type="ECO:0000256" key="1">
    <source>
        <dbReference type="ARBA" id="ARBA00004676"/>
    </source>
</evidence>
<keyword evidence="6" id="KW-0808">Transferase</keyword>
<dbReference type="GO" id="GO:0046100">
    <property type="term" value="P:hypoxanthine metabolic process"/>
    <property type="evidence" value="ECO:0007669"/>
    <property type="project" value="TreeGrafter"/>
</dbReference>
<dbReference type="GO" id="GO:0032263">
    <property type="term" value="P:GMP salvage"/>
    <property type="evidence" value="ECO:0007669"/>
    <property type="project" value="TreeGrafter"/>
</dbReference>
<dbReference type="InterPro" id="IPR029057">
    <property type="entry name" value="PRTase-like"/>
</dbReference>
<reference evidence="7" key="1">
    <citation type="submission" date="2018-02" db="EMBL/GenBank/DDBJ databases">
        <title>Firefly genomes illuminate parallel origins of bioluminescence in beetles.</title>
        <authorList>
            <person name="Fallon T.R."/>
            <person name="Lower S.E.S."/>
            <person name="Behringer M."/>
            <person name="Weng J.-K."/>
        </authorList>
    </citation>
    <scope>NUCLEOTIDE SEQUENCE [LARGE SCALE GENOMIC DNA]</scope>
</reference>
<evidence type="ECO:0000313" key="7">
    <source>
        <dbReference type="Proteomes" id="UP000239250"/>
    </source>
</evidence>
<dbReference type="GO" id="GO:0006178">
    <property type="term" value="P:guanine salvage"/>
    <property type="evidence" value="ECO:0007669"/>
    <property type="project" value="TreeGrafter"/>
</dbReference>
<organism evidence="6 7">
    <name type="scientific">Williamsoniiplasma luminosum</name>
    <dbReference type="NCBI Taxonomy" id="214888"/>
    <lineage>
        <taxon>Bacteria</taxon>
        <taxon>Bacillati</taxon>
        <taxon>Mycoplasmatota</taxon>
        <taxon>Mollicutes</taxon>
        <taxon>Entomoplasmatales</taxon>
        <taxon>Williamsoniiplasma</taxon>
    </lineage>
</organism>
<evidence type="ECO:0000259" key="5">
    <source>
        <dbReference type="Pfam" id="PF00156"/>
    </source>
</evidence>
<dbReference type="PANTHER" id="PTHR43340">
    <property type="entry name" value="HYPOXANTHINE-GUANINE PHOSPHORIBOSYLTRANSFERASE"/>
    <property type="match status" value="1"/>
</dbReference>
<gene>
    <name evidence="6" type="ORF">C5T88_03255</name>
</gene>
<dbReference type="Proteomes" id="UP000239250">
    <property type="component" value="Chromosome"/>
</dbReference>
<dbReference type="GO" id="GO:0004422">
    <property type="term" value="F:hypoxanthine phosphoribosyltransferase activity"/>
    <property type="evidence" value="ECO:0007669"/>
    <property type="project" value="TreeGrafter"/>
</dbReference>
<evidence type="ECO:0000256" key="2">
    <source>
        <dbReference type="ARBA" id="ARBA00022099"/>
    </source>
</evidence>
<evidence type="ECO:0000256" key="3">
    <source>
        <dbReference type="ARBA" id="ARBA00048811"/>
    </source>
</evidence>
<accession>A0A2S0NKM6</accession>
<dbReference type="SUPFAM" id="SSF53271">
    <property type="entry name" value="PRTase-like"/>
    <property type="match status" value="1"/>
</dbReference>
<dbReference type="InterPro" id="IPR050408">
    <property type="entry name" value="HGPRT"/>
</dbReference>
<dbReference type="GO" id="GO:0005829">
    <property type="term" value="C:cytosol"/>
    <property type="evidence" value="ECO:0007669"/>
    <property type="project" value="TreeGrafter"/>
</dbReference>
<protein>
    <recommendedName>
        <fullName evidence="2">Hypoxanthine-guanine phosphoribosyltransferase</fullName>
    </recommendedName>
</protein>
<dbReference type="GO" id="GO:0000287">
    <property type="term" value="F:magnesium ion binding"/>
    <property type="evidence" value="ECO:0007669"/>
    <property type="project" value="TreeGrafter"/>
</dbReference>
<evidence type="ECO:0000313" key="6">
    <source>
        <dbReference type="EMBL" id="AVP49568.1"/>
    </source>
</evidence>
<dbReference type="GO" id="GO:0032264">
    <property type="term" value="P:IMP salvage"/>
    <property type="evidence" value="ECO:0007669"/>
    <property type="project" value="TreeGrafter"/>
</dbReference>
<dbReference type="Pfam" id="PF00156">
    <property type="entry name" value="Pribosyltran"/>
    <property type="match status" value="1"/>
</dbReference>
<name>A0A2S0NKM6_9MOLU</name>
<evidence type="ECO:0000256" key="4">
    <source>
        <dbReference type="ARBA" id="ARBA00049402"/>
    </source>
</evidence>
<proteinExistence type="predicted"/>
<keyword evidence="6" id="KW-0328">Glycosyltransferase</keyword>
<dbReference type="InterPro" id="IPR000836">
    <property type="entry name" value="PRTase_dom"/>
</dbReference>
<dbReference type="EMBL" id="CP027019">
    <property type="protein sequence ID" value="AVP49568.1"/>
    <property type="molecule type" value="Genomic_DNA"/>
</dbReference>
<dbReference type="PANTHER" id="PTHR43340:SF1">
    <property type="entry name" value="HYPOXANTHINE PHOSPHORIBOSYLTRANSFERASE"/>
    <property type="match status" value="1"/>
</dbReference>
<comment type="catalytic activity">
    <reaction evidence="3">
        <text>GMP + diphosphate = guanine + 5-phospho-alpha-D-ribose 1-diphosphate</text>
        <dbReference type="Rhea" id="RHEA:25424"/>
        <dbReference type="ChEBI" id="CHEBI:16235"/>
        <dbReference type="ChEBI" id="CHEBI:33019"/>
        <dbReference type="ChEBI" id="CHEBI:58017"/>
        <dbReference type="ChEBI" id="CHEBI:58115"/>
        <dbReference type="EC" id="2.4.2.8"/>
    </reaction>
    <physiologicalReaction direction="right-to-left" evidence="3">
        <dbReference type="Rhea" id="RHEA:25426"/>
    </physiologicalReaction>
</comment>
<feature type="domain" description="Phosphoribosyltransferase" evidence="5">
    <location>
        <begin position="39"/>
        <end position="184"/>
    </location>
</feature>
<sequence length="200" mass="23556">MNNYWFYFIFMFNISLGHRRKNKTMKKFKHNLELLITKKEIHEKIKKLASSLNAQYKGKEVTIIGVMNGGLFMLADLLKKLKFKVNIDTISIANYTNIHFSKGVVWQKKVHKPIITGNDVIVIEDIIDTGYTLTEIYEELAFWNPKSIRMITLLDKEGTHPNFKYPYESLFKVPNKFIVGYGLDMNDMYRQLDQIYTVEQ</sequence>
<comment type="catalytic activity">
    <reaction evidence="4">
        <text>IMP + diphosphate = hypoxanthine + 5-phospho-alpha-D-ribose 1-diphosphate</text>
        <dbReference type="Rhea" id="RHEA:17973"/>
        <dbReference type="ChEBI" id="CHEBI:17368"/>
        <dbReference type="ChEBI" id="CHEBI:33019"/>
        <dbReference type="ChEBI" id="CHEBI:58017"/>
        <dbReference type="ChEBI" id="CHEBI:58053"/>
        <dbReference type="EC" id="2.4.2.8"/>
    </reaction>
    <physiologicalReaction direction="right-to-left" evidence="4">
        <dbReference type="Rhea" id="RHEA:17975"/>
    </physiologicalReaction>
</comment>